<evidence type="ECO:0000313" key="11">
    <source>
        <dbReference type="Proteomes" id="UP001172681"/>
    </source>
</evidence>
<dbReference type="CDD" id="cd00067">
    <property type="entry name" value="GAL4"/>
    <property type="match status" value="1"/>
</dbReference>
<evidence type="ECO:0000256" key="1">
    <source>
        <dbReference type="ARBA" id="ARBA00022723"/>
    </source>
</evidence>
<dbReference type="Pfam" id="PF00172">
    <property type="entry name" value="Zn_clus"/>
    <property type="match status" value="1"/>
</dbReference>
<evidence type="ECO:0000256" key="2">
    <source>
        <dbReference type="ARBA" id="ARBA00022833"/>
    </source>
</evidence>
<dbReference type="Gene3D" id="3.30.160.60">
    <property type="entry name" value="Classic Zinc Finger"/>
    <property type="match status" value="2"/>
</dbReference>
<dbReference type="Pfam" id="PF00096">
    <property type="entry name" value="zf-C2H2"/>
    <property type="match status" value="1"/>
</dbReference>
<dbReference type="PROSITE" id="PS00028">
    <property type="entry name" value="ZINC_FINGER_C2H2_1"/>
    <property type="match status" value="2"/>
</dbReference>
<evidence type="ECO:0000256" key="5">
    <source>
        <dbReference type="ARBA" id="ARBA00023163"/>
    </source>
</evidence>
<comment type="caution">
    <text evidence="10">The sequence shown here is derived from an EMBL/GenBank/DDBJ whole genome shotgun (WGS) entry which is preliminary data.</text>
</comment>
<name>A0AA38XWY5_9EURO</name>
<dbReference type="InterPro" id="IPR013087">
    <property type="entry name" value="Znf_C2H2_type"/>
</dbReference>
<dbReference type="GO" id="GO:0008270">
    <property type="term" value="F:zinc ion binding"/>
    <property type="evidence" value="ECO:0007669"/>
    <property type="project" value="UniProtKB-KW"/>
</dbReference>
<gene>
    <name evidence="10" type="ORF">H2204_009961</name>
</gene>
<dbReference type="PROSITE" id="PS50048">
    <property type="entry name" value="ZN2_CY6_FUNGAL_2"/>
    <property type="match status" value="1"/>
</dbReference>
<keyword evidence="5" id="KW-0804">Transcription</keyword>
<dbReference type="EMBL" id="JAPDRN010000081">
    <property type="protein sequence ID" value="KAJ9626691.1"/>
    <property type="molecule type" value="Genomic_DNA"/>
</dbReference>
<evidence type="ECO:0000256" key="4">
    <source>
        <dbReference type="ARBA" id="ARBA00023125"/>
    </source>
</evidence>
<evidence type="ECO:0000259" key="9">
    <source>
        <dbReference type="PROSITE" id="PS50157"/>
    </source>
</evidence>
<sequence>MASNVNSIECGQCNQVFGRKEHLERHQRIHTKSRPFRCELCELSFARHDSYLRHKRVRHKANLNHGEGSSRTLVACDACRANKVKCNADQTPCQRCGRRALQCTFHKSSKAPVAEQLGGGITGNASVIRGSTSGISDWEAANHLPPPGGCWQHNILPYGIPQVSFLDQGPGEDNNLLVDGSIHAPSFAMPAHSNFNTPGDSEQLLESLGPQVKFAQSAKFPDKNALDLEPGSLSAQNMDDVFFNISTSSEPSATDHNLTLFADHMYSAYGIKHYHGGVEMADYLAEVDAAAISVENYDTANETPESQRVAAAYEKLNLKYALLELFGYVSGEPRSFELIDVWHFEMLQLLRGHGLWQENEEITEVERDKLMQCVYILESYRITVLHRPPLFYSSGDSASLPFIAPSCLTGPVDLKKSRRLQSMASLSGSLDRQSSISTSLATLCSIISSAAQAMLRDVPGPAPDHHVRAADEEAAASSTIGTVFFEMLLHTWRSTQTVDLTPGLSLLFHMAHLNLYVCLPALQDMVQEKIYESAREGLVDDAHHTETVPAPLHTNRQFFRNTDGRVKARWHALQILQTSEDMVYNVKNLDGTWPCKTSSGRRSNVDGCGISLVPHFAYSVFAATICLWYSDDVAHNPSVSADWTELLSCSATYLQVGQALLRQATSNIAHVYWKILDEFGSASPPETQKS</sequence>
<dbReference type="GO" id="GO:0000981">
    <property type="term" value="F:DNA-binding transcription factor activity, RNA polymerase II-specific"/>
    <property type="evidence" value="ECO:0007669"/>
    <property type="project" value="InterPro"/>
</dbReference>
<dbReference type="GO" id="GO:0003677">
    <property type="term" value="F:DNA binding"/>
    <property type="evidence" value="ECO:0007669"/>
    <property type="project" value="UniProtKB-KW"/>
</dbReference>
<keyword evidence="6" id="KW-0539">Nucleus</keyword>
<dbReference type="InterPro" id="IPR036864">
    <property type="entry name" value="Zn2-C6_fun-type_DNA-bd_sf"/>
</dbReference>
<proteinExistence type="predicted"/>
<feature type="domain" description="C2H2-type" evidence="9">
    <location>
        <begin position="8"/>
        <end position="35"/>
    </location>
</feature>
<dbReference type="SMART" id="SM00066">
    <property type="entry name" value="GAL4"/>
    <property type="match status" value="1"/>
</dbReference>
<dbReference type="InterPro" id="IPR001138">
    <property type="entry name" value="Zn2Cys6_DnaBD"/>
</dbReference>
<keyword evidence="11" id="KW-1185">Reference proteome</keyword>
<dbReference type="Proteomes" id="UP001172681">
    <property type="component" value="Unassembled WGS sequence"/>
</dbReference>
<feature type="domain" description="Zn(2)-C6 fungal-type" evidence="8">
    <location>
        <begin position="75"/>
        <end position="105"/>
    </location>
</feature>
<evidence type="ECO:0000259" key="8">
    <source>
        <dbReference type="PROSITE" id="PS50048"/>
    </source>
</evidence>
<dbReference type="PROSITE" id="PS00463">
    <property type="entry name" value="ZN2_CY6_FUNGAL_1"/>
    <property type="match status" value="1"/>
</dbReference>
<dbReference type="PANTHER" id="PTHR47660:SF2">
    <property type="entry name" value="TRANSCRIPTION FACTOR WITH C2H2 AND ZN(2)-CYS(6) DNA BINDING DOMAIN (EUROFUNG)"/>
    <property type="match status" value="1"/>
</dbReference>
<evidence type="ECO:0000313" key="10">
    <source>
        <dbReference type="EMBL" id="KAJ9626691.1"/>
    </source>
</evidence>
<protein>
    <submittedName>
        <fullName evidence="10">Uncharacterized protein</fullName>
    </submittedName>
</protein>
<keyword evidence="2" id="KW-0862">Zinc</keyword>
<dbReference type="SUPFAM" id="SSF57701">
    <property type="entry name" value="Zn2/Cys6 DNA-binding domain"/>
    <property type="match status" value="1"/>
</dbReference>
<keyword evidence="1" id="KW-0479">Metal-binding</keyword>
<dbReference type="AlphaFoldDB" id="A0AA38XWY5"/>
<feature type="domain" description="C2H2-type" evidence="9">
    <location>
        <begin position="36"/>
        <end position="64"/>
    </location>
</feature>
<dbReference type="PANTHER" id="PTHR47660">
    <property type="entry name" value="TRANSCRIPTION FACTOR WITH C2H2 AND ZN(2)-CYS(6) DNA BINDING DOMAIN (EUROFUNG)-RELATED-RELATED"/>
    <property type="match status" value="1"/>
</dbReference>
<dbReference type="Gene3D" id="4.10.240.10">
    <property type="entry name" value="Zn(2)-C6 fungal-type DNA-binding domain"/>
    <property type="match status" value="1"/>
</dbReference>
<organism evidence="10 11">
    <name type="scientific">Knufia peltigerae</name>
    <dbReference type="NCBI Taxonomy" id="1002370"/>
    <lineage>
        <taxon>Eukaryota</taxon>
        <taxon>Fungi</taxon>
        <taxon>Dikarya</taxon>
        <taxon>Ascomycota</taxon>
        <taxon>Pezizomycotina</taxon>
        <taxon>Eurotiomycetes</taxon>
        <taxon>Chaetothyriomycetidae</taxon>
        <taxon>Chaetothyriales</taxon>
        <taxon>Trichomeriaceae</taxon>
        <taxon>Knufia</taxon>
    </lineage>
</organism>
<accession>A0AA38XWY5</accession>
<reference evidence="10" key="1">
    <citation type="submission" date="2022-10" db="EMBL/GenBank/DDBJ databases">
        <title>Culturing micro-colonial fungi from biological soil crusts in the Mojave desert and describing Neophaeococcomyces mojavensis, and introducing the new genera and species Taxawa tesnikishii.</title>
        <authorList>
            <person name="Kurbessoian T."/>
            <person name="Stajich J.E."/>
        </authorList>
    </citation>
    <scope>NUCLEOTIDE SEQUENCE</scope>
    <source>
        <strain evidence="10">TK_35</strain>
    </source>
</reference>
<dbReference type="InterPro" id="IPR036236">
    <property type="entry name" value="Znf_C2H2_sf"/>
</dbReference>
<dbReference type="SUPFAM" id="SSF57667">
    <property type="entry name" value="beta-beta-alpha zinc fingers"/>
    <property type="match status" value="1"/>
</dbReference>
<keyword evidence="3" id="KW-0805">Transcription regulation</keyword>
<dbReference type="SMART" id="SM00355">
    <property type="entry name" value="ZnF_C2H2"/>
    <property type="match status" value="2"/>
</dbReference>
<evidence type="ECO:0000256" key="6">
    <source>
        <dbReference type="ARBA" id="ARBA00023242"/>
    </source>
</evidence>
<evidence type="ECO:0000256" key="3">
    <source>
        <dbReference type="ARBA" id="ARBA00023015"/>
    </source>
</evidence>
<dbReference type="PROSITE" id="PS50157">
    <property type="entry name" value="ZINC_FINGER_C2H2_2"/>
    <property type="match status" value="2"/>
</dbReference>
<keyword evidence="7" id="KW-0863">Zinc-finger</keyword>
<keyword evidence="4" id="KW-0238">DNA-binding</keyword>
<evidence type="ECO:0000256" key="7">
    <source>
        <dbReference type="PROSITE-ProRule" id="PRU00042"/>
    </source>
</evidence>